<dbReference type="EMBL" id="AP024749">
    <property type="protein sequence ID" value="BCY29354.1"/>
    <property type="molecule type" value="Genomic_DNA"/>
</dbReference>
<protein>
    <submittedName>
        <fullName evidence="1">Uncharacterized protein</fullName>
    </submittedName>
</protein>
<keyword evidence="2" id="KW-1185">Reference proteome</keyword>
<evidence type="ECO:0000313" key="1">
    <source>
        <dbReference type="EMBL" id="BCY29354.1"/>
    </source>
</evidence>
<accession>A0ABM7S775</accession>
<reference evidence="1 2" key="1">
    <citation type="submission" date="2021-06" db="EMBL/GenBank/DDBJ databases">
        <title>Whole genome sequences of Flavobacterium sp. KK2020170 and assembly.</title>
        <authorList>
            <person name="Kitahara K."/>
            <person name="Miyoshi S."/>
            <person name="Uesaka K."/>
        </authorList>
    </citation>
    <scope>NUCLEOTIDE SEQUENCE [LARGE SCALE GENOMIC DNA]</scope>
    <source>
        <strain evidence="1 2">KK2020170</strain>
    </source>
</reference>
<gene>
    <name evidence="1" type="ORF">KK2020170_22220</name>
</gene>
<sequence length="131" mass="15982">MKLAYDFYKSFWLINPSLSLKTFLEIVGAEKGYALNMFTRIHNSIYSELIDLESEFEKYYSFEYESFENYLYKKYNVEVKDIERLMKKKKKNPHCRIFKKDDHSYGDYTIPQFITSEPMYKRIMNVLKQNK</sequence>
<name>A0ABM7S775_9FLAO</name>
<organism evidence="1 2">
    <name type="scientific">Flavobacterium okayamense</name>
    <dbReference type="NCBI Taxonomy" id="2830782"/>
    <lineage>
        <taxon>Bacteria</taxon>
        <taxon>Pseudomonadati</taxon>
        <taxon>Bacteroidota</taxon>
        <taxon>Flavobacteriia</taxon>
        <taxon>Flavobacteriales</taxon>
        <taxon>Flavobacteriaceae</taxon>
        <taxon>Flavobacterium</taxon>
    </lineage>
</organism>
<proteinExistence type="predicted"/>
<evidence type="ECO:0000313" key="2">
    <source>
        <dbReference type="Proteomes" id="UP000825258"/>
    </source>
</evidence>
<dbReference type="RefSeq" id="WP_221258441.1">
    <property type="nucleotide sequence ID" value="NZ_AP024749.1"/>
</dbReference>
<dbReference type="Proteomes" id="UP000825258">
    <property type="component" value="Chromosome"/>
</dbReference>